<dbReference type="InterPro" id="IPR001969">
    <property type="entry name" value="Aspartic_peptidase_AS"/>
</dbReference>
<comment type="caution">
    <text evidence="5">The sequence shown here is derived from an EMBL/GenBank/DDBJ whole genome shotgun (WGS) entry which is preliminary data.</text>
</comment>
<evidence type="ECO:0000259" key="4">
    <source>
        <dbReference type="PROSITE" id="PS50175"/>
    </source>
</evidence>
<feature type="domain" description="Peptidase A2" evidence="4">
    <location>
        <begin position="6"/>
        <end position="50"/>
    </location>
</feature>
<proteinExistence type="predicted"/>
<feature type="compositionally biased region" description="Polar residues" evidence="3">
    <location>
        <begin position="187"/>
        <end position="218"/>
    </location>
</feature>
<keyword evidence="6" id="KW-1185">Reference proteome</keyword>
<gene>
    <name evidence="5" type="ORF">PSTG_06895</name>
</gene>
<name>A0A0L0VLB0_9BASI</name>
<keyword evidence="1" id="KW-0064">Aspartyl protease</keyword>
<dbReference type="Gene3D" id="2.40.70.10">
    <property type="entry name" value="Acid Proteases"/>
    <property type="match status" value="1"/>
</dbReference>
<evidence type="ECO:0000256" key="1">
    <source>
        <dbReference type="ARBA" id="ARBA00022750"/>
    </source>
</evidence>
<dbReference type="InterPro" id="IPR021109">
    <property type="entry name" value="Peptidase_aspartic_dom_sf"/>
</dbReference>
<accession>A0A0L0VLB0</accession>
<dbReference type="InterPro" id="IPR001995">
    <property type="entry name" value="Peptidase_A2_cat"/>
</dbReference>
<dbReference type="Proteomes" id="UP000054564">
    <property type="component" value="Unassembled WGS sequence"/>
</dbReference>
<reference evidence="6" key="1">
    <citation type="submission" date="2014-03" db="EMBL/GenBank/DDBJ databases">
        <title>The Genome Sequence of Puccinia striiformis f. sp. tritici PST-78.</title>
        <authorList>
            <consortium name="The Broad Institute Genome Sequencing Platform"/>
            <person name="Cuomo C."/>
            <person name="Hulbert S."/>
            <person name="Chen X."/>
            <person name="Walker B."/>
            <person name="Young S.K."/>
            <person name="Zeng Q."/>
            <person name="Gargeya S."/>
            <person name="Fitzgerald M."/>
            <person name="Haas B."/>
            <person name="Abouelleil A."/>
            <person name="Alvarado L."/>
            <person name="Arachchi H.M."/>
            <person name="Berlin A.M."/>
            <person name="Chapman S.B."/>
            <person name="Goldberg J."/>
            <person name="Griggs A."/>
            <person name="Gujja S."/>
            <person name="Hansen M."/>
            <person name="Howarth C."/>
            <person name="Imamovic A."/>
            <person name="Larimer J."/>
            <person name="McCowan C."/>
            <person name="Montmayeur A."/>
            <person name="Murphy C."/>
            <person name="Neiman D."/>
            <person name="Pearson M."/>
            <person name="Priest M."/>
            <person name="Roberts A."/>
            <person name="Saif S."/>
            <person name="Shea T."/>
            <person name="Sisk P."/>
            <person name="Sykes S."/>
            <person name="Wortman J."/>
            <person name="Nusbaum C."/>
            <person name="Birren B."/>
        </authorList>
    </citation>
    <scope>NUCLEOTIDE SEQUENCE [LARGE SCALE GENOMIC DNA]</scope>
    <source>
        <strain evidence="6">race PST-78</strain>
    </source>
</reference>
<evidence type="ECO:0000313" key="6">
    <source>
        <dbReference type="Proteomes" id="UP000054564"/>
    </source>
</evidence>
<dbReference type="SUPFAM" id="SSF50630">
    <property type="entry name" value="Acid proteases"/>
    <property type="match status" value="1"/>
</dbReference>
<feature type="region of interest" description="Disordered" evidence="3">
    <location>
        <begin position="187"/>
        <end position="232"/>
    </location>
</feature>
<dbReference type="CDD" id="cd00303">
    <property type="entry name" value="retropepsin_like"/>
    <property type="match status" value="1"/>
</dbReference>
<protein>
    <recommendedName>
        <fullName evidence="4">Peptidase A2 domain-containing protein</fullName>
    </recommendedName>
</protein>
<dbReference type="PROSITE" id="PS50175">
    <property type="entry name" value="ASP_PROT_RETROV"/>
    <property type="match status" value="1"/>
</dbReference>
<sequence length="232" mass="25319">MGSTKVKALVDTGAEMNIMPESLAIQLQLLSPVLQLPLRELSMNIMGIGGHSTPIVGPAEGINLSIDEEDEKSANFFIAQGKVYTVLPKQVRLELSKSCGEILSYELWDGERLCIPICLPKVPGWEMDPPRRIAERCLSIQMENYKSTSDSKWKTFDVNSEMADSNSGTADSDLGTADSDLGTADSNLGTAYSNSGTVDSNLGTVDTDSKTTDNNLRTTDNKLRTMDNNMMW</sequence>
<dbReference type="GO" id="GO:0006508">
    <property type="term" value="P:proteolysis"/>
    <property type="evidence" value="ECO:0007669"/>
    <property type="project" value="InterPro"/>
</dbReference>
<dbReference type="EMBL" id="AJIL01000042">
    <property type="protein sequence ID" value="KNE99804.1"/>
    <property type="molecule type" value="Genomic_DNA"/>
</dbReference>
<keyword evidence="2" id="KW-0378">Hydrolase</keyword>
<dbReference type="GO" id="GO:0004190">
    <property type="term" value="F:aspartic-type endopeptidase activity"/>
    <property type="evidence" value="ECO:0007669"/>
    <property type="project" value="UniProtKB-KW"/>
</dbReference>
<organism evidence="5 6">
    <name type="scientific">Puccinia striiformis f. sp. tritici PST-78</name>
    <dbReference type="NCBI Taxonomy" id="1165861"/>
    <lineage>
        <taxon>Eukaryota</taxon>
        <taxon>Fungi</taxon>
        <taxon>Dikarya</taxon>
        <taxon>Basidiomycota</taxon>
        <taxon>Pucciniomycotina</taxon>
        <taxon>Pucciniomycetes</taxon>
        <taxon>Pucciniales</taxon>
        <taxon>Pucciniaceae</taxon>
        <taxon>Puccinia</taxon>
    </lineage>
</organism>
<evidence type="ECO:0000313" key="5">
    <source>
        <dbReference type="EMBL" id="KNE99804.1"/>
    </source>
</evidence>
<dbReference type="PROSITE" id="PS00141">
    <property type="entry name" value="ASP_PROTEASE"/>
    <property type="match status" value="1"/>
</dbReference>
<keyword evidence="1" id="KW-0645">Protease</keyword>
<evidence type="ECO:0000256" key="3">
    <source>
        <dbReference type="SAM" id="MobiDB-lite"/>
    </source>
</evidence>
<evidence type="ECO:0000256" key="2">
    <source>
        <dbReference type="ARBA" id="ARBA00022801"/>
    </source>
</evidence>
<dbReference type="AlphaFoldDB" id="A0A0L0VLB0"/>